<organism evidence="1 2">
    <name type="scientific">Pangasius djambal</name>
    <dbReference type="NCBI Taxonomy" id="1691987"/>
    <lineage>
        <taxon>Eukaryota</taxon>
        <taxon>Metazoa</taxon>
        <taxon>Chordata</taxon>
        <taxon>Craniata</taxon>
        <taxon>Vertebrata</taxon>
        <taxon>Euteleostomi</taxon>
        <taxon>Actinopterygii</taxon>
        <taxon>Neopterygii</taxon>
        <taxon>Teleostei</taxon>
        <taxon>Ostariophysi</taxon>
        <taxon>Siluriformes</taxon>
        <taxon>Pangasiidae</taxon>
        <taxon>Pangasius</taxon>
    </lineage>
</organism>
<proteinExistence type="predicted"/>
<dbReference type="Proteomes" id="UP000830395">
    <property type="component" value="Chromosome 13"/>
</dbReference>
<name>A0ACC5YX62_9TELE</name>
<evidence type="ECO:0000313" key="2">
    <source>
        <dbReference type="Proteomes" id="UP000830395"/>
    </source>
</evidence>
<evidence type="ECO:0000313" key="1">
    <source>
        <dbReference type="EMBL" id="MCJ8739531.1"/>
    </source>
</evidence>
<dbReference type="EMBL" id="CM040987">
    <property type="protein sequence ID" value="MCJ8739531.1"/>
    <property type="molecule type" value="Genomic_DNA"/>
</dbReference>
<sequence>MYKLFLRPCRNMAASSFNAVRVRLHFDYPPPSMPDCRMSWVLVDLNKCRVVADLCSVIGEKFDYSRKTVLDLFIENCFLPPAESIYVVRDNDTIRVKVSRVSEHVGKKRCREEEGLFQAPTKKNKHEPSEVNGVTQPAGATKKKKKHKAKKKKREEQQVGSGDAFRAAVPAKEPSSSKSQTEKSSKKASASSVLTNGKASSSGTHNKSSDSSDSTEDVMEKPSPPKSKSKHAQTAASKRPAARKTSSSESSSSEDEDEKVPVKKSPKPNTSLKTCISTKTTREQKSSVTPKSTTNSTTAKKTQTPSSSASSSSEDEASASARKTNVPAKSTNTALKTQPQAMTASEEEDDDSTKGSISGKKSPVLQKSVGSKTASLLQTRPPSSSRQGESSKISTSKKPSGNSKTSKTQTSSDSSSSSEDEACKANVPATPKPFKPAHAQTQPCSGSGAVVENGVTPAPSTPLGTMLQDNKDKAERSDSCSGSDTELVIKRPNPQLLAALTPRGRGRGFTDRVRGRGGVRGGFGRARGTPWKQNFHYNYDNEEQRKQKEIQTNKSLMLQNPPEPSPRRDYSTLPLLAAPPAVGQKIAFKLLELTENYTPEVSDYKEGKIIGFNHSTNMIELELLTQSQARAEPGKFDLVYQNPDGSERVEYAVSLGSQLTERWGSLLEPRLIVQNAD</sequence>
<gene>
    <name evidence="1" type="ORF">PDJAM_G00048310</name>
</gene>
<protein>
    <submittedName>
        <fullName evidence="1">Uncharacterized protein</fullName>
    </submittedName>
</protein>
<accession>A0ACC5YX62</accession>
<keyword evidence="2" id="KW-1185">Reference proteome</keyword>
<comment type="caution">
    <text evidence="1">The sequence shown here is derived from an EMBL/GenBank/DDBJ whole genome shotgun (WGS) entry which is preliminary data.</text>
</comment>
<reference evidence="1" key="1">
    <citation type="submission" date="2020-02" db="EMBL/GenBank/DDBJ databases">
        <title>Genome sequencing of the panga catfish, Pangasius djambal.</title>
        <authorList>
            <person name="Wen M."/>
            <person name="Zahm M."/>
            <person name="Roques C."/>
            <person name="Cabau C."/>
            <person name="Klopp C."/>
            <person name="Donnadieu C."/>
            <person name="Jouanno E."/>
            <person name="Avarre J.-C."/>
            <person name="Campet M."/>
            <person name="Ha T."/>
            <person name="Dugue R."/>
            <person name="Lampietro C."/>
            <person name="Louis A."/>
            <person name="Herpin A."/>
            <person name="Echchiki A."/>
            <person name="Berthelot C."/>
            <person name="Parey E."/>
            <person name="Roest-Crollius H."/>
            <person name="Braasch I."/>
            <person name="Postlethwait J.H."/>
            <person name="Bobe J."/>
            <person name="Montfort J."/>
            <person name="Bouchez O."/>
            <person name="Begum T."/>
            <person name="Schartl M."/>
            <person name="Gustiano R."/>
            <person name="Guiguen Y."/>
        </authorList>
    </citation>
    <scope>NUCLEOTIDE SEQUENCE</scope>
    <source>
        <strain evidence="1">Pdj_M5554</strain>
    </source>
</reference>